<dbReference type="Pfam" id="PF12796">
    <property type="entry name" value="Ank_2"/>
    <property type="match status" value="1"/>
</dbReference>
<dbReference type="SUPFAM" id="SSF48403">
    <property type="entry name" value="Ankyrin repeat"/>
    <property type="match status" value="1"/>
</dbReference>
<reference evidence="1 2" key="1">
    <citation type="submission" date="2017-11" db="EMBL/GenBank/DDBJ databases">
        <title>De-novo sequencing of pomegranate (Punica granatum L.) genome.</title>
        <authorList>
            <person name="Akparov Z."/>
            <person name="Amiraslanov A."/>
            <person name="Hajiyeva S."/>
            <person name="Abbasov M."/>
            <person name="Kaur K."/>
            <person name="Hamwieh A."/>
            <person name="Solovyev V."/>
            <person name="Salamov A."/>
            <person name="Braich B."/>
            <person name="Kosarev P."/>
            <person name="Mahmoud A."/>
            <person name="Hajiyev E."/>
            <person name="Babayeva S."/>
            <person name="Izzatullayeva V."/>
            <person name="Mammadov A."/>
            <person name="Mammadov A."/>
            <person name="Sharifova S."/>
            <person name="Ojaghi J."/>
            <person name="Eynullazada K."/>
            <person name="Bayramov B."/>
            <person name="Abdulazimova A."/>
            <person name="Shahmuradov I."/>
        </authorList>
    </citation>
    <scope>NUCLEOTIDE SEQUENCE [LARGE SCALE GENOMIC DNA]</scope>
    <source>
        <strain evidence="2">cv. AG2017</strain>
        <tissue evidence="1">Leaf</tissue>
    </source>
</reference>
<evidence type="ECO:0000313" key="1">
    <source>
        <dbReference type="EMBL" id="PKI53099.1"/>
    </source>
</evidence>
<dbReference type="Proteomes" id="UP000233551">
    <property type="component" value="Unassembled WGS sequence"/>
</dbReference>
<name>A0A2I0JA27_PUNGR</name>
<dbReference type="PANTHER" id="PTHR24121:SF15">
    <property type="entry name" value="ANKYRIN REPEAT PROTEIN"/>
    <property type="match status" value="1"/>
</dbReference>
<evidence type="ECO:0000313" key="2">
    <source>
        <dbReference type="Proteomes" id="UP000233551"/>
    </source>
</evidence>
<dbReference type="PANTHER" id="PTHR24121">
    <property type="entry name" value="NO MECHANORECEPTOR POTENTIAL C, ISOFORM D-RELATED"/>
    <property type="match status" value="1"/>
</dbReference>
<organism evidence="1 2">
    <name type="scientific">Punica granatum</name>
    <name type="common">Pomegranate</name>
    <dbReference type="NCBI Taxonomy" id="22663"/>
    <lineage>
        <taxon>Eukaryota</taxon>
        <taxon>Viridiplantae</taxon>
        <taxon>Streptophyta</taxon>
        <taxon>Embryophyta</taxon>
        <taxon>Tracheophyta</taxon>
        <taxon>Spermatophyta</taxon>
        <taxon>Magnoliopsida</taxon>
        <taxon>eudicotyledons</taxon>
        <taxon>Gunneridae</taxon>
        <taxon>Pentapetalae</taxon>
        <taxon>rosids</taxon>
        <taxon>malvids</taxon>
        <taxon>Myrtales</taxon>
        <taxon>Lythraceae</taxon>
        <taxon>Punica</taxon>
    </lineage>
</organism>
<protein>
    <submittedName>
        <fullName evidence="1">Uncharacterized protein</fullName>
    </submittedName>
</protein>
<proteinExistence type="predicted"/>
<dbReference type="STRING" id="22663.A0A2I0JA27"/>
<dbReference type="SMART" id="SM00248">
    <property type="entry name" value="ANK"/>
    <property type="match status" value="4"/>
</dbReference>
<sequence length="159" mass="18346">MKNDQGDTPLHLAAAIGNLDLCWCISSQDKSLIAERNKEGETPLFQAARHGQEKAFFYLRYRYGESDIPLDMLIKNGDTILHFAIKGEYYGFALRIIHCYPELVDTMNENNLTPLHVAAAAMQVVVQMMQRKIYKDQIEDRLIRKWIIAADKPWQFAKD</sequence>
<accession>A0A2I0JA27</accession>
<dbReference type="Gene3D" id="1.25.40.20">
    <property type="entry name" value="Ankyrin repeat-containing domain"/>
    <property type="match status" value="2"/>
</dbReference>
<dbReference type="InterPro" id="IPR036770">
    <property type="entry name" value="Ankyrin_rpt-contain_sf"/>
</dbReference>
<keyword evidence="2" id="KW-1185">Reference proteome</keyword>
<dbReference type="InterPro" id="IPR002110">
    <property type="entry name" value="Ankyrin_rpt"/>
</dbReference>
<comment type="caution">
    <text evidence="1">The sequence shown here is derived from an EMBL/GenBank/DDBJ whole genome shotgun (WGS) entry which is preliminary data.</text>
</comment>
<gene>
    <name evidence="1" type="ORF">CRG98_026504</name>
</gene>
<dbReference type="AlphaFoldDB" id="A0A2I0JA27"/>
<dbReference type="EMBL" id="PGOL01001882">
    <property type="protein sequence ID" value="PKI53099.1"/>
    <property type="molecule type" value="Genomic_DNA"/>
</dbReference>